<evidence type="ECO:0000256" key="1">
    <source>
        <dbReference type="SAM" id="Coils"/>
    </source>
</evidence>
<evidence type="ECO:0000313" key="3">
    <source>
        <dbReference type="EMBL" id="EJK50863.1"/>
    </source>
</evidence>
<evidence type="ECO:0000313" key="4">
    <source>
        <dbReference type="Proteomes" id="UP000266841"/>
    </source>
</evidence>
<organism evidence="3 4">
    <name type="scientific">Thalassiosira oceanica</name>
    <name type="common">Marine diatom</name>
    <dbReference type="NCBI Taxonomy" id="159749"/>
    <lineage>
        <taxon>Eukaryota</taxon>
        <taxon>Sar</taxon>
        <taxon>Stramenopiles</taxon>
        <taxon>Ochrophyta</taxon>
        <taxon>Bacillariophyta</taxon>
        <taxon>Coscinodiscophyceae</taxon>
        <taxon>Thalassiosirophycidae</taxon>
        <taxon>Thalassiosirales</taxon>
        <taxon>Thalassiosiraceae</taxon>
        <taxon>Thalassiosira</taxon>
    </lineage>
</organism>
<sequence length="127" mass="13763">MSNTSNQEDLITSQTKPMPTGNEADRGNRKPGSFVPDSAPSSANMAAMMRQCARPKTVLTAKMRMAGANNTNEHTAGGNGALKARIEELEAENHAKDEMMKALEAVNRAKDEKIKALEAYINVKMRG</sequence>
<comment type="caution">
    <text evidence="3">The sequence shown here is derived from an EMBL/GenBank/DDBJ whole genome shotgun (WGS) entry which is preliminary data.</text>
</comment>
<reference evidence="3 4" key="1">
    <citation type="journal article" date="2012" name="Genome Biol.">
        <title>Genome and low-iron response of an oceanic diatom adapted to chronic iron limitation.</title>
        <authorList>
            <person name="Lommer M."/>
            <person name="Specht M."/>
            <person name="Roy A.S."/>
            <person name="Kraemer L."/>
            <person name="Andreson R."/>
            <person name="Gutowska M.A."/>
            <person name="Wolf J."/>
            <person name="Bergner S.V."/>
            <person name="Schilhabel M.B."/>
            <person name="Klostermeier U.C."/>
            <person name="Beiko R.G."/>
            <person name="Rosenstiel P."/>
            <person name="Hippler M."/>
            <person name="Laroche J."/>
        </authorList>
    </citation>
    <scope>NUCLEOTIDE SEQUENCE [LARGE SCALE GENOMIC DNA]</scope>
    <source>
        <strain evidence="3 4">CCMP1005</strain>
    </source>
</reference>
<feature type="coiled-coil region" evidence="1">
    <location>
        <begin position="79"/>
        <end position="112"/>
    </location>
</feature>
<feature type="region of interest" description="Disordered" evidence="2">
    <location>
        <begin position="1"/>
        <end position="45"/>
    </location>
</feature>
<proteinExistence type="predicted"/>
<feature type="compositionally biased region" description="Polar residues" evidence="2">
    <location>
        <begin position="1"/>
        <end position="17"/>
    </location>
</feature>
<protein>
    <submittedName>
        <fullName evidence="3">Uncharacterized protein</fullName>
    </submittedName>
</protein>
<keyword evidence="1" id="KW-0175">Coiled coil</keyword>
<dbReference type="AlphaFoldDB" id="K0RAY0"/>
<dbReference type="EMBL" id="AGNL01042793">
    <property type="protein sequence ID" value="EJK50863.1"/>
    <property type="molecule type" value="Genomic_DNA"/>
</dbReference>
<accession>K0RAY0</accession>
<name>K0RAY0_THAOC</name>
<gene>
    <name evidence="3" type="ORF">THAOC_30028</name>
</gene>
<evidence type="ECO:0000256" key="2">
    <source>
        <dbReference type="SAM" id="MobiDB-lite"/>
    </source>
</evidence>
<dbReference type="Proteomes" id="UP000266841">
    <property type="component" value="Unassembled WGS sequence"/>
</dbReference>
<keyword evidence="4" id="KW-1185">Reference proteome</keyword>